<organism evidence="1 2">
    <name type="scientific">Brassica napus</name>
    <name type="common">Rape</name>
    <dbReference type="NCBI Taxonomy" id="3708"/>
    <lineage>
        <taxon>Eukaryota</taxon>
        <taxon>Viridiplantae</taxon>
        <taxon>Streptophyta</taxon>
        <taxon>Embryophyta</taxon>
        <taxon>Tracheophyta</taxon>
        <taxon>Spermatophyta</taxon>
        <taxon>Magnoliopsida</taxon>
        <taxon>eudicotyledons</taxon>
        <taxon>Gunneridae</taxon>
        <taxon>Pentapetalae</taxon>
        <taxon>rosids</taxon>
        <taxon>malvids</taxon>
        <taxon>Brassicales</taxon>
        <taxon>Brassicaceae</taxon>
        <taxon>Brassiceae</taxon>
        <taxon>Brassica</taxon>
    </lineage>
</organism>
<accession>A0A078HW60</accession>
<dbReference type="EMBL" id="LK032502">
    <property type="protein sequence ID" value="CDY41629.1"/>
    <property type="molecule type" value="Genomic_DNA"/>
</dbReference>
<dbReference type="AlphaFoldDB" id="A0A078HW60"/>
<dbReference type="Gramene" id="CDY41629">
    <property type="protein sequence ID" value="CDY41629"/>
    <property type="gene ID" value="GSBRNA2T00073286001"/>
</dbReference>
<evidence type="ECO:0000313" key="2">
    <source>
        <dbReference type="Proteomes" id="UP000028999"/>
    </source>
</evidence>
<dbReference type="Proteomes" id="UP000028999">
    <property type="component" value="Unassembled WGS sequence"/>
</dbReference>
<dbReference type="PaxDb" id="3708-A0A078HW60"/>
<keyword evidence="2" id="KW-1185">Reference proteome</keyword>
<proteinExistence type="predicted"/>
<gene>
    <name evidence="1" type="primary">BnaC03g62550D</name>
    <name evidence="1" type="ORF">GSBRNA2T00073286001</name>
</gene>
<name>A0A078HW60_BRANA</name>
<sequence>MTSLPNEFPESLGDEGESWVMATWYAS</sequence>
<evidence type="ECO:0000313" key="1">
    <source>
        <dbReference type="EMBL" id="CDY41629.1"/>
    </source>
</evidence>
<protein>
    <submittedName>
        <fullName evidence="1">BnaC03g62550D protein</fullName>
    </submittedName>
</protein>
<reference evidence="1 2" key="1">
    <citation type="journal article" date="2014" name="Science">
        <title>Plant genetics. Early allopolyploid evolution in the post-Neolithic Brassica napus oilseed genome.</title>
        <authorList>
            <person name="Chalhoub B."/>
            <person name="Denoeud F."/>
            <person name="Liu S."/>
            <person name="Parkin I.A."/>
            <person name="Tang H."/>
            <person name="Wang X."/>
            <person name="Chiquet J."/>
            <person name="Belcram H."/>
            <person name="Tong C."/>
            <person name="Samans B."/>
            <person name="Correa M."/>
            <person name="Da Silva C."/>
            <person name="Just J."/>
            <person name="Falentin C."/>
            <person name="Koh C.S."/>
            <person name="Le Clainche I."/>
            <person name="Bernard M."/>
            <person name="Bento P."/>
            <person name="Noel B."/>
            <person name="Labadie K."/>
            <person name="Alberti A."/>
            <person name="Charles M."/>
            <person name="Arnaud D."/>
            <person name="Guo H."/>
            <person name="Daviaud C."/>
            <person name="Alamery S."/>
            <person name="Jabbari K."/>
            <person name="Zhao M."/>
            <person name="Edger P.P."/>
            <person name="Chelaifa H."/>
            <person name="Tack D."/>
            <person name="Lassalle G."/>
            <person name="Mestiri I."/>
            <person name="Schnel N."/>
            <person name="Le Paslier M.C."/>
            <person name="Fan G."/>
            <person name="Renault V."/>
            <person name="Bayer P.E."/>
            <person name="Golicz A.A."/>
            <person name="Manoli S."/>
            <person name="Lee T.H."/>
            <person name="Thi V.H."/>
            <person name="Chalabi S."/>
            <person name="Hu Q."/>
            <person name="Fan C."/>
            <person name="Tollenaere R."/>
            <person name="Lu Y."/>
            <person name="Battail C."/>
            <person name="Shen J."/>
            <person name="Sidebottom C.H."/>
            <person name="Wang X."/>
            <person name="Canaguier A."/>
            <person name="Chauveau A."/>
            <person name="Berard A."/>
            <person name="Deniot G."/>
            <person name="Guan M."/>
            <person name="Liu Z."/>
            <person name="Sun F."/>
            <person name="Lim Y.P."/>
            <person name="Lyons E."/>
            <person name="Town C.D."/>
            <person name="Bancroft I."/>
            <person name="Wang X."/>
            <person name="Meng J."/>
            <person name="Ma J."/>
            <person name="Pires J.C."/>
            <person name="King G.J."/>
            <person name="Brunel D."/>
            <person name="Delourme R."/>
            <person name="Renard M."/>
            <person name="Aury J.M."/>
            <person name="Adams K.L."/>
            <person name="Batley J."/>
            <person name="Snowdon R.J."/>
            <person name="Tost J."/>
            <person name="Edwards D."/>
            <person name="Zhou Y."/>
            <person name="Hua W."/>
            <person name="Sharpe A.G."/>
            <person name="Paterson A.H."/>
            <person name="Guan C."/>
            <person name="Wincker P."/>
        </authorList>
    </citation>
    <scope>NUCLEOTIDE SEQUENCE [LARGE SCALE GENOMIC DNA]</scope>
    <source>
        <strain evidence="2">cv. Darmor-bzh</strain>
    </source>
</reference>